<keyword evidence="2" id="KW-1185">Reference proteome</keyword>
<sequence length="71" mass="8042">MAEIKKRLDISVNIDQPIEEIKECIIAISIFHGPQQLDILREVELWLGKTISDAENKQKEANKQSIGDPAE</sequence>
<reference evidence="1 2" key="1">
    <citation type="submission" date="2014-12" db="EMBL/GenBank/DDBJ databases">
        <title>Draft genome sequence of Cohnella kolymensis strain B-2846.</title>
        <authorList>
            <person name="Karlyshev A.V."/>
            <person name="Kudryashova E.B."/>
        </authorList>
    </citation>
    <scope>NUCLEOTIDE SEQUENCE [LARGE SCALE GENOMIC DNA]</scope>
    <source>
        <strain evidence="1 2">VKM B-2846</strain>
    </source>
</reference>
<name>A0ABR5A2M1_9BACL</name>
<comment type="caution">
    <text evidence="1">The sequence shown here is derived from an EMBL/GenBank/DDBJ whole genome shotgun (WGS) entry which is preliminary data.</text>
</comment>
<evidence type="ECO:0000313" key="2">
    <source>
        <dbReference type="Proteomes" id="UP000054526"/>
    </source>
</evidence>
<gene>
    <name evidence="1" type="ORF">SD71_16295</name>
</gene>
<accession>A0ABR5A2M1</accession>
<evidence type="ECO:0000313" key="1">
    <source>
        <dbReference type="EMBL" id="KIL35182.1"/>
    </source>
</evidence>
<dbReference type="Proteomes" id="UP000054526">
    <property type="component" value="Unassembled WGS sequence"/>
</dbReference>
<dbReference type="EMBL" id="JXAL01000024">
    <property type="protein sequence ID" value="KIL35182.1"/>
    <property type="molecule type" value="Genomic_DNA"/>
</dbReference>
<organism evidence="1 2">
    <name type="scientific">Cohnella kolymensis</name>
    <dbReference type="NCBI Taxonomy" id="1590652"/>
    <lineage>
        <taxon>Bacteria</taxon>
        <taxon>Bacillati</taxon>
        <taxon>Bacillota</taxon>
        <taxon>Bacilli</taxon>
        <taxon>Bacillales</taxon>
        <taxon>Paenibacillaceae</taxon>
        <taxon>Cohnella</taxon>
    </lineage>
</organism>
<proteinExistence type="predicted"/>
<dbReference type="RefSeq" id="WP_041065328.1">
    <property type="nucleotide sequence ID" value="NZ_JXAL01000024.1"/>
</dbReference>
<protein>
    <submittedName>
        <fullName evidence="1">Uncharacterized protein</fullName>
    </submittedName>
</protein>